<feature type="domain" description="RecX second three-helical" evidence="6">
    <location>
        <begin position="63"/>
        <end position="104"/>
    </location>
</feature>
<dbReference type="RefSeq" id="WP_090974667.1">
    <property type="nucleotide sequence ID" value="NZ_FOLL01000018.1"/>
</dbReference>
<name>A0A1I1L3C1_9SPHI</name>
<dbReference type="InterPro" id="IPR053926">
    <property type="entry name" value="RecX_HTH_1st"/>
</dbReference>
<dbReference type="Proteomes" id="UP000199577">
    <property type="component" value="Unassembled WGS sequence"/>
</dbReference>
<dbReference type="InterPro" id="IPR036388">
    <property type="entry name" value="WH-like_DNA-bd_sf"/>
</dbReference>
<accession>A0A1I1L3C1</accession>
<evidence type="ECO:0000313" key="9">
    <source>
        <dbReference type="EMBL" id="SFC67032.1"/>
    </source>
</evidence>
<evidence type="ECO:0000256" key="5">
    <source>
        <dbReference type="HAMAP-Rule" id="MF_01114"/>
    </source>
</evidence>
<organism evidence="9 10">
    <name type="scientific">Parapedobacter composti</name>
    <dbReference type="NCBI Taxonomy" id="623281"/>
    <lineage>
        <taxon>Bacteria</taxon>
        <taxon>Pseudomonadati</taxon>
        <taxon>Bacteroidota</taxon>
        <taxon>Sphingobacteriia</taxon>
        <taxon>Sphingobacteriales</taxon>
        <taxon>Sphingobacteriaceae</taxon>
        <taxon>Parapedobacter</taxon>
    </lineage>
</organism>
<feature type="domain" description="RecX first three-helical" evidence="8">
    <location>
        <begin position="17"/>
        <end position="56"/>
    </location>
</feature>
<dbReference type="GO" id="GO:0005737">
    <property type="term" value="C:cytoplasm"/>
    <property type="evidence" value="ECO:0007669"/>
    <property type="project" value="UniProtKB-SubCell"/>
</dbReference>
<evidence type="ECO:0000256" key="1">
    <source>
        <dbReference type="ARBA" id="ARBA00004496"/>
    </source>
</evidence>
<sequence length="162" mass="18970">MDHFREHKPRAMTPQQAKSKAEAYCAYQERSQQEVRDKLYSLGLHKTDVEAIIADLIAEDFLNEERFALAYTSGKFRMKGWGRHKIKQGLQQKSVSPPLIRIALASLDEREYRAKLHDLLQTKARGERENHPYKRKHKLMQYALGRGFESEIIMEILNDNDL</sequence>
<proteinExistence type="inferred from homology"/>
<feature type="domain" description="RecX third three-helical" evidence="7">
    <location>
        <begin position="113"/>
        <end position="157"/>
    </location>
</feature>
<gene>
    <name evidence="5" type="primary">recX</name>
    <name evidence="9" type="ORF">SAMN05421747_11838</name>
</gene>
<comment type="function">
    <text evidence="5">Modulates RecA activity.</text>
</comment>
<evidence type="ECO:0000259" key="7">
    <source>
        <dbReference type="Pfam" id="PF21981"/>
    </source>
</evidence>
<dbReference type="GO" id="GO:0006282">
    <property type="term" value="P:regulation of DNA repair"/>
    <property type="evidence" value="ECO:0007669"/>
    <property type="project" value="UniProtKB-UniRule"/>
</dbReference>
<dbReference type="HAMAP" id="MF_01114">
    <property type="entry name" value="RecX"/>
    <property type="match status" value="1"/>
</dbReference>
<evidence type="ECO:0000313" key="10">
    <source>
        <dbReference type="Proteomes" id="UP000199577"/>
    </source>
</evidence>
<dbReference type="Gene3D" id="1.10.10.10">
    <property type="entry name" value="Winged helix-like DNA-binding domain superfamily/Winged helix DNA-binding domain"/>
    <property type="match status" value="3"/>
</dbReference>
<dbReference type="PANTHER" id="PTHR33602">
    <property type="entry name" value="REGULATORY PROTEIN RECX FAMILY PROTEIN"/>
    <property type="match status" value="1"/>
</dbReference>
<dbReference type="STRING" id="623281.SAMN05421747_11838"/>
<comment type="subcellular location">
    <subcellularLocation>
        <location evidence="1 5">Cytoplasm</location>
    </subcellularLocation>
</comment>
<comment type="similarity">
    <text evidence="2 5">Belongs to the RecX family.</text>
</comment>
<dbReference type="EMBL" id="FOLL01000018">
    <property type="protein sequence ID" value="SFC67032.1"/>
    <property type="molecule type" value="Genomic_DNA"/>
</dbReference>
<evidence type="ECO:0000256" key="2">
    <source>
        <dbReference type="ARBA" id="ARBA00009695"/>
    </source>
</evidence>
<dbReference type="InterPro" id="IPR003783">
    <property type="entry name" value="Regulatory_RecX"/>
</dbReference>
<dbReference type="OrthoDB" id="1523826at2"/>
<dbReference type="Pfam" id="PF21982">
    <property type="entry name" value="RecX_HTH1"/>
    <property type="match status" value="1"/>
</dbReference>
<protein>
    <recommendedName>
        <fullName evidence="3 5">Regulatory protein RecX</fullName>
    </recommendedName>
</protein>
<evidence type="ECO:0000256" key="4">
    <source>
        <dbReference type="ARBA" id="ARBA00022490"/>
    </source>
</evidence>
<evidence type="ECO:0000256" key="3">
    <source>
        <dbReference type="ARBA" id="ARBA00018111"/>
    </source>
</evidence>
<keyword evidence="4 5" id="KW-0963">Cytoplasm</keyword>
<dbReference type="AlphaFoldDB" id="A0A1I1L3C1"/>
<dbReference type="Pfam" id="PF02631">
    <property type="entry name" value="RecX_HTH2"/>
    <property type="match status" value="1"/>
</dbReference>
<evidence type="ECO:0000259" key="8">
    <source>
        <dbReference type="Pfam" id="PF21982"/>
    </source>
</evidence>
<evidence type="ECO:0000259" key="6">
    <source>
        <dbReference type="Pfam" id="PF02631"/>
    </source>
</evidence>
<dbReference type="PANTHER" id="PTHR33602:SF1">
    <property type="entry name" value="REGULATORY PROTEIN RECX FAMILY PROTEIN"/>
    <property type="match status" value="1"/>
</dbReference>
<dbReference type="InterPro" id="IPR053925">
    <property type="entry name" value="RecX_HTH_3rd"/>
</dbReference>
<reference evidence="9 10" key="1">
    <citation type="submission" date="2016-10" db="EMBL/GenBank/DDBJ databases">
        <authorList>
            <person name="de Groot N.N."/>
        </authorList>
    </citation>
    <scope>NUCLEOTIDE SEQUENCE [LARGE SCALE GENOMIC DNA]</scope>
    <source>
        <strain evidence="9 10">DSM 22900</strain>
    </source>
</reference>
<keyword evidence="10" id="KW-1185">Reference proteome</keyword>
<dbReference type="InterPro" id="IPR053924">
    <property type="entry name" value="RecX_HTH_2nd"/>
</dbReference>
<dbReference type="Pfam" id="PF21981">
    <property type="entry name" value="RecX_HTH3"/>
    <property type="match status" value="1"/>
</dbReference>